<proteinExistence type="predicted"/>
<dbReference type="PANTHER" id="PTHR35394:SF5">
    <property type="entry name" value="DUF3176 DOMAIN-CONTAINING PROTEIN"/>
    <property type="match status" value="1"/>
</dbReference>
<accession>A0AAV9FWK3</accession>
<sequence length="189" mass="20650">MLAPLSSIELDEAHQQSQSTAQLPVSHDSAETPPAIFSEDVNETSPAGHRAERSWLRLWMWELAAIASAVGILVAIGIILSVHDGKPLPPWPLGLNLNSLVAILTTFLRALIMVFIAEVICQLKWDWFREPRSLYDLNRFESASRGVWGSLLVLACTRYNGLTVLCAFLTIISLGAGPVAQQAINSTTC</sequence>
<reference evidence="2" key="2">
    <citation type="submission" date="2023-05" db="EMBL/GenBank/DDBJ databases">
        <authorList>
            <consortium name="Lawrence Berkeley National Laboratory"/>
            <person name="Steindorff A."/>
            <person name="Hensen N."/>
            <person name="Bonometti L."/>
            <person name="Westerberg I."/>
            <person name="Brannstrom I.O."/>
            <person name="Guillou S."/>
            <person name="Cros-Aarteil S."/>
            <person name="Calhoun S."/>
            <person name="Haridas S."/>
            <person name="Kuo A."/>
            <person name="Mondo S."/>
            <person name="Pangilinan J."/>
            <person name="Riley R."/>
            <person name="Labutti K."/>
            <person name="Andreopoulos B."/>
            <person name="Lipzen A."/>
            <person name="Chen C."/>
            <person name="Yanf M."/>
            <person name="Daum C."/>
            <person name="Ng V."/>
            <person name="Clum A."/>
            <person name="Ohm R."/>
            <person name="Martin F."/>
            <person name="Silar P."/>
            <person name="Natvig D."/>
            <person name="Lalanne C."/>
            <person name="Gautier V."/>
            <person name="Ament-Velasquez S.L."/>
            <person name="Kruys A."/>
            <person name="Hutchinson M.I."/>
            <person name="Powell A.J."/>
            <person name="Barry K."/>
            <person name="Miller A.N."/>
            <person name="Grigoriev I.V."/>
            <person name="Debuchy R."/>
            <person name="Gladieux P."/>
            <person name="Thoren M.H."/>
            <person name="Johannesson H."/>
        </authorList>
    </citation>
    <scope>NUCLEOTIDE SEQUENCE</scope>
    <source>
        <strain evidence="2">PSN243</strain>
    </source>
</reference>
<dbReference type="PANTHER" id="PTHR35394">
    <property type="entry name" value="DUF3176 DOMAIN-CONTAINING PROTEIN"/>
    <property type="match status" value="1"/>
</dbReference>
<dbReference type="InterPro" id="IPR021514">
    <property type="entry name" value="DUF3176"/>
</dbReference>
<keyword evidence="3" id="KW-1185">Reference proteome</keyword>
<feature type="transmembrane region" description="Helical" evidence="1">
    <location>
        <begin position="58"/>
        <end position="80"/>
    </location>
</feature>
<keyword evidence="1" id="KW-0472">Membrane</keyword>
<dbReference type="EMBL" id="MU866042">
    <property type="protein sequence ID" value="KAK4441971.1"/>
    <property type="molecule type" value="Genomic_DNA"/>
</dbReference>
<dbReference type="Pfam" id="PF11374">
    <property type="entry name" value="DUF3176"/>
    <property type="match status" value="1"/>
</dbReference>
<keyword evidence="1" id="KW-0812">Transmembrane</keyword>
<evidence type="ECO:0000256" key="1">
    <source>
        <dbReference type="SAM" id="Phobius"/>
    </source>
</evidence>
<name>A0AAV9FWK3_9PEZI</name>
<organism evidence="2 3">
    <name type="scientific">Podospora aff. communis PSN243</name>
    <dbReference type="NCBI Taxonomy" id="3040156"/>
    <lineage>
        <taxon>Eukaryota</taxon>
        <taxon>Fungi</taxon>
        <taxon>Dikarya</taxon>
        <taxon>Ascomycota</taxon>
        <taxon>Pezizomycotina</taxon>
        <taxon>Sordariomycetes</taxon>
        <taxon>Sordariomycetidae</taxon>
        <taxon>Sordariales</taxon>
        <taxon>Podosporaceae</taxon>
        <taxon>Podospora</taxon>
    </lineage>
</organism>
<feature type="non-terminal residue" evidence="2">
    <location>
        <position position="189"/>
    </location>
</feature>
<protein>
    <submittedName>
        <fullName evidence="2">Uncharacterized protein</fullName>
    </submittedName>
</protein>
<dbReference type="Proteomes" id="UP001321760">
    <property type="component" value="Unassembled WGS sequence"/>
</dbReference>
<comment type="caution">
    <text evidence="2">The sequence shown here is derived from an EMBL/GenBank/DDBJ whole genome shotgun (WGS) entry which is preliminary data.</text>
</comment>
<feature type="transmembrane region" description="Helical" evidence="1">
    <location>
        <begin position="100"/>
        <end position="125"/>
    </location>
</feature>
<evidence type="ECO:0000313" key="3">
    <source>
        <dbReference type="Proteomes" id="UP001321760"/>
    </source>
</evidence>
<gene>
    <name evidence="2" type="ORF">QBC34DRAFT_314080</name>
</gene>
<dbReference type="AlphaFoldDB" id="A0AAV9FWK3"/>
<evidence type="ECO:0000313" key="2">
    <source>
        <dbReference type="EMBL" id="KAK4441971.1"/>
    </source>
</evidence>
<keyword evidence="1" id="KW-1133">Transmembrane helix</keyword>
<reference evidence="2" key="1">
    <citation type="journal article" date="2023" name="Mol. Phylogenet. Evol.">
        <title>Genome-scale phylogeny and comparative genomics of the fungal order Sordariales.</title>
        <authorList>
            <person name="Hensen N."/>
            <person name="Bonometti L."/>
            <person name="Westerberg I."/>
            <person name="Brannstrom I.O."/>
            <person name="Guillou S."/>
            <person name="Cros-Aarteil S."/>
            <person name="Calhoun S."/>
            <person name="Haridas S."/>
            <person name="Kuo A."/>
            <person name="Mondo S."/>
            <person name="Pangilinan J."/>
            <person name="Riley R."/>
            <person name="LaButti K."/>
            <person name="Andreopoulos B."/>
            <person name="Lipzen A."/>
            <person name="Chen C."/>
            <person name="Yan M."/>
            <person name="Daum C."/>
            <person name="Ng V."/>
            <person name="Clum A."/>
            <person name="Steindorff A."/>
            <person name="Ohm R.A."/>
            <person name="Martin F."/>
            <person name="Silar P."/>
            <person name="Natvig D.O."/>
            <person name="Lalanne C."/>
            <person name="Gautier V."/>
            <person name="Ament-Velasquez S.L."/>
            <person name="Kruys A."/>
            <person name="Hutchinson M.I."/>
            <person name="Powell A.J."/>
            <person name="Barry K."/>
            <person name="Miller A.N."/>
            <person name="Grigoriev I.V."/>
            <person name="Debuchy R."/>
            <person name="Gladieux P."/>
            <person name="Hiltunen Thoren M."/>
            <person name="Johannesson H."/>
        </authorList>
    </citation>
    <scope>NUCLEOTIDE SEQUENCE</scope>
    <source>
        <strain evidence="2">PSN243</strain>
    </source>
</reference>